<dbReference type="RefSeq" id="WP_402879174.1">
    <property type="nucleotide sequence ID" value="NZ_JBIYSL010000011.1"/>
</dbReference>
<keyword evidence="2 4" id="KW-0560">Oxidoreductase</keyword>
<evidence type="ECO:0000313" key="5">
    <source>
        <dbReference type="Proteomes" id="UP001618531"/>
    </source>
</evidence>
<dbReference type="Pfam" id="PF02525">
    <property type="entry name" value="Flavodoxin_2"/>
    <property type="match status" value="1"/>
</dbReference>
<dbReference type="PANTHER" id="PTHR10204:SF34">
    <property type="entry name" value="NAD(P)H DEHYDROGENASE [QUINONE] 1 ISOFORM 1"/>
    <property type="match status" value="1"/>
</dbReference>
<dbReference type="EMBL" id="JBIYSL010000011">
    <property type="protein sequence ID" value="MFK0526175.1"/>
    <property type="molecule type" value="Genomic_DNA"/>
</dbReference>
<dbReference type="InterPro" id="IPR051545">
    <property type="entry name" value="NAD(P)H_dehydrogenase_qn"/>
</dbReference>
<dbReference type="Gene3D" id="3.40.50.360">
    <property type="match status" value="1"/>
</dbReference>
<dbReference type="InterPro" id="IPR029039">
    <property type="entry name" value="Flavoprotein-like_sf"/>
</dbReference>
<keyword evidence="5" id="KW-1185">Reference proteome</keyword>
<dbReference type="EC" id="1.-.-.-" evidence="4"/>
<dbReference type="InterPro" id="IPR003680">
    <property type="entry name" value="Flavodoxin_fold"/>
</dbReference>
<name>A0ABW8I2N8_9BACL</name>
<reference evidence="4 5" key="1">
    <citation type="submission" date="2024-11" db="EMBL/GenBank/DDBJ databases">
        <title>Identification and Characterization of a Novel Fosfomycin Bacillithiol Transferase FosB8 in Paenibacillus illinoisensis.</title>
        <authorList>
            <person name="Lu W."/>
        </authorList>
    </citation>
    <scope>NUCLEOTIDE SEQUENCE [LARGE SCALE GENOMIC DNA]</scope>
    <source>
        <strain evidence="4 5">WP77</strain>
    </source>
</reference>
<evidence type="ECO:0000256" key="2">
    <source>
        <dbReference type="ARBA" id="ARBA00023002"/>
    </source>
</evidence>
<organism evidence="4 5">
    <name type="scientific">Paenibacillus illinoisensis</name>
    <dbReference type="NCBI Taxonomy" id="59845"/>
    <lineage>
        <taxon>Bacteria</taxon>
        <taxon>Bacillati</taxon>
        <taxon>Bacillota</taxon>
        <taxon>Bacilli</taxon>
        <taxon>Bacillales</taxon>
        <taxon>Paenibacillaceae</taxon>
        <taxon>Paenibacillus</taxon>
    </lineage>
</organism>
<dbReference type="SUPFAM" id="SSF52218">
    <property type="entry name" value="Flavoproteins"/>
    <property type="match status" value="1"/>
</dbReference>
<comment type="similarity">
    <text evidence="1">Belongs to the NAD(P)H dehydrogenase (quinone) family.</text>
</comment>
<gene>
    <name evidence="4" type="ORF">ACINKY_28595</name>
</gene>
<evidence type="ECO:0000259" key="3">
    <source>
        <dbReference type="Pfam" id="PF02525"/>
    </source>
</evidence>
<dbReference type="Proteomes" id="UP001618531">
    <property type="component" value="Unassembled WGS sequence"/>
</dbReference>
<sequence>MKHLIVYAHPHADSFNRAILNTAVEALEAQGHEVVVRDLYALEFQPVLSAADTASMRAGQNPQDIATEQKFITDADAITFIYPIWWTGLPAILKGYVDRVFAYGFAYASGEAGIEKLLTGKKGLIINTHGTPSDIYDQIGMTAGMKMTSDVGIFDFVGIESVDHLFFGSIGYLDDAVYQSMLEQVKQTVSTKF</sequence>
<feature type="domain" description="Flavodoxin-like fold" evidence="3">
    <location>
        <begin position="1"/>
        <end position="187"/>
    </location>
</feature>
<evidence type="ECO:0000256" key="1">
    <source>
        <dbReference type="ARBA" id="ARBA00006252"/>
    </source>
</evidence>
<comment type="caution">
    <text evidence="4">The sequence shown here is derived from an EMBL/GenBank/DDBJ whole genome shotgun (WGS) entry which is preliminary data.</text>
</comment>
<protein>
    <submittedName>
        <fullName evidence="4">NAD(P)H-dependent oxidoreductase</fullName>
        <ecNumber evidence="4">1.-.-.-</ecNumber>
        <ecNumber evidence="4">1.6.99.-</ecNumber>
    </submittedName>
</protein>
<accession>A0ABW8I2N8</accession>
<dbReference type="GO" id="GO:0016491">
    <property type="term" value="F:oxidoreductase activity"/>
    <property type="evidence" value="ECO:0007669"/>
    <property type="project" value="UniProtKB-KW"/>
</dbReference>
<evidence type="ECO:0000313" key="4">
    <source>
        <dbReference type="EMBL" id="MFK0526175.1"/>
    </source>
</evidence>
<dbReference type="PANTHER" id="PTHR10204">
    <property type="entry name" value="NAD P H OXIDOREDUCTASE-RELATED"/>
    <property type="match status" value="1"/>
</dbReference>
<dbReference type="EC" id="1.6.99.-" evidence="4"/>
<proteinExistence type="inferred from homology"/>